<dbReference type="PANTHER" id="PTHR33371">
    <property type="entry name" value="INTERMEMBRANE PHOSPHOLIPID TRANSPORT SYSTEM BINDING PROTEIN MLAD-RELATED"/>
    <property type="match status" value="1"/>
</dbReference>
<dbReference type="InterPro" id="IPR052336">
    <property type="entry name" value="MlaD_Phospholipid_Transporter"/>
</dbReference>
<dbReference type="NCBIfam" id="TIGR00996">
    <property type="entry name" value="Mtu_fam_mce"/>
    <property type="match status" value="1"/>
</dbReference>
<dbReference type="Proteomes" id="UP001190466">
    <property type="component" value="Chromosome"/>
</dbReference>
<dbReference type="PANTHER" id="PTHR33371:SF4">
    <property type="entry name" value="INTERMEMBRANE PHOSPHOLIPID TRANSPORT SYSTEM BINDING PROTEIN MLAD"/>
    <property type="match status" value="1"/>
</dbReference>
<feature type="region of interest" description="Disordered" evidence="1">
    <location>
        <begin position="389"/>
        <end position="424"/>
    </location>
</feature>
<sequence length="449" mass="47128">MMRTGVFKVGLGLFMTVVLAAGVLFVGMAPNRNRTWVTGYFANSNGIFVGDDVRVLGMPVGTIDRIEPQPGGAKITFWVDGRYPVPADVNAMIISPSLVAVRAIELTPVYGGGPKLATGSVIPEQRTAVPIEYDELRAQLQKLTATLQPTSPGGVSTLGEFVNTAADNMRGQGASVRDALTKLGQAFSALGDHSSDIFDTVKSLSIFVSALQSSHDVIRQLNVNLAAVTGLLSDEPNEVADAIANLNAVIGDVRSFVTDNKEALGITTERLASITTALNDSLDDIKQTLHVAPTAFQNFLNIYQPAQATLSGALAVTNFANPVSFLCGAIQAASQLGAEQSAKLCAQYLAPIVRNRQYNFLPFGVNPVVGAAARPNEIGYSEDWLRPDYVPPAGPISDEGSRPSSTGEPISTAGAPSDGAAIPPLAAEVQQVDPAEGLRGLMTVDQGQP</sequence>
<dbReference type="Pfam" id="PF02470">
    <property type="entry name" value="MlaD"/>
    <property type="match status" value="1"/>
</dbReference>
<evidence type="ECO:0000313" key="4">
    <source>
        <dbReference type="EMBL" id="CAJ1586081.1"/>
    </source>
</evidence>
<dbReference type="RefSeq" id="WP_316512125.1">
    <property type="nucleotide sequence ID" value="NZ_OY726395.1"/>
</dbReference>
<organism evidence="4 5">
    <name type="scientific">[Mycobacterium] wendilense</name>
    <dbReference type="NCBI Taxonomy" id="3064284"/>
    <lineage>
        <taxon>Bacteria</taxon>
        <taxon>Bacillati</taxon>
        <taxon>Actinomycetota</taxon>
        <taxon>Actinomycetes</taxon>
        <taxon>Mycobacteriales</taxon>
        <taxon>Mycobacteriaceae</taxon>
        <taxon>Mycolicibacter</taxon>
    </lineage>
</organism>
<reference evidence="4 5" key="1">
    <citation type="submission" date="2023-08" db="EMBL/GenBank/DDBJ databases">
        <authorList>
            <person name="Folkvardsen B D."/>
            <person name="Norman A."/>
        </authorList>
    </citation>
    <scope>NUCLEOTIDE SEQUENCE [LARGE SCALE GENOMIC DNA]</scope>
    <source>
        <strain evidence="4 5">Mu0050</strain>
    </source>
</reference>
<gene>
    <name evidence="4" type="ORF">MU0050_004075</name>
</gene>
<accession>A0ABM9MIL9</accession>
<evidence type="ECO:0000259" key="3">
    <source>
        <dbReference type="Pfam" id="PF11887"/>
    </source>
</evidence>
<evidence type="ECO:0000313" key="5">
    <source>
        <dbReference type="Proteomes" id="UP001190466"/>
    </source>
</evidence>
<evidence type="ECO:0000259" key="2">
    <source>
        <dbReference type="Pfam" id="PF02470"/>
    </source>
</evidence>
<protein>
    <submittedName>
        <fullName evidence="4">MCE family protein</fullName>
    </submittedName>
</protein>
<dbReference type="InterPro" id="IPR003399">
    <property type="entry name" value="Mce/MlaD"/>
</dbReference>
<keyword evidence="5" id="KW-1185">Reference proteome</keyword>
<dbReference type="InterPro" id="IPR024516">
    <property type="entry name" value="Mce_C"/>
</dbReference>
<proteinExistence type="predicted"/>
<feature type="domain" description="Mammalian cell entry C-terminal" evidence="3">
    <location>
        <begin position="114"/>
        <end position="264"/>
    </location>
</feature>
<name>A0ABM9MIL9_9MYCO</name>
<dbReference type="Pfam" id="PF11887">
    <property type="entry name" value="Mce4_CUP1"/>
    <property type="match status" value="1"/>
</dbReference>
<evidence type="ECO:0000256" key="1">
    <source>
        <dbReference type="SAM" id="MobiDB-lite"/>
    </source>
</evidence>
<dbReference type="InterPro" id="IPR005693">
    <property type="entry name" value="Mce"/>
</dbReference>
<dbReference type="EMBL" id="OY726395">
    <property type="protein sequence ID" value="CAJ1586081.1"/>
    <property type="molecule type" value="Genomic_DNA"/>
</dbReference>
<feature type="domain" description="Mce/MlaD" evidence="2">
    <location>
        <begin position="37"/>
        <end position="108"/>
    </location>
</feature>